<dbReference type="PROSITE" id="PS50113">
    <property type="entry name" value="PAC"/>
    <property type="match status" value="3"/>
</dbReference>
<dbReference type="Pfam" id="PF08448">
    <property type="entry name" value="PAS_4"/>
    <property type="match status" value="1"/>
</dbReference>
<dbReference type="Gene3D" id="3.30.565.10">
    <property type="entry name" value="Histidine kinase-like ATPase, C-terminal domain"/>
    <property type="match status" value="1"/>
</dbReference>
<dbReference type="InterPro" id="IPR013656">
    <property type="entry name" value="PAS_4"/>
</dbReference>
<dbReference type="InterPro" id="IPR001610">
    <property type="entry name" value="PAC"/>
</dbReference>
<dbReference type="PROSITE" id="PS50109">
    <property type="entry name" value="HIS_KIN"/>
    <property type="match status" value="1"/>
</dbReference>
<feature type="domain" description="Response regulatory" evidence="14">
    <location>
        <begin position="856"/>
        <end position="974"/>
    </location>
</feature>
<dbReference type="NCBIfam" id="TIGR00229">
    <property type="entry name" value="sensory_box"/>
    <property type="match status" value="3"/>
</dbReference>
<dbReference type="InterPro" id="IPR035965">
    <property type="entry name" value="PAS-like_dom_sf"/>
</dbReference>
<evidence type="ECO:0000256" key="7">
    <source>
        <dbReference type="ARBA" id="ARBA00022741"/>
    </source>
</evidence>
<evidence type="ECO:0000256" key="8">
    <source>
        <dbReference type="ARBA" id="ARBA00022777"/>
    </source>
</evidence>
<dbReference type="InterPro" id="IPR036890">
    <property type="entry name" value="HATPase_C_sf"/>
</dbReference>
<dbReference type="InterPro" id="IPR003594">
    <property type="entry name" value="HATPase_dom"/>
</dbReference>
<dbReference type="Pfam" id="PF00072">
    <property type="entry name" value="Response_reg"/>
    <property type="match status" value="1"/>
</dbReference>
<evidence type="ECO:0000256" key="6">
    <source>
        <dbReference type="ARBA" id="ARBA00022679"/>
    </source>
</evidence>
<dbReference type="Pfam" id="PF02518">
    <property type="entry name" value="HATPase_c"/>
    <property type="match status" value="1"/>
</dbReference>
<dbReference type="PANTHER" id="PTHR43047:SF63">
    <property type="entry name" value="HISTIDINE KINASE"/>
    <property type="match status" value="1"/>
</dbReference>
<feature type="domain" description="Histidine kinase" evidence="13">
    <location>
        <begin position="608"/>
        <end position="827"/>
    </location>
</feature>
<dbReference type="Pfam" id="PF08447">
    <property type="entry name" value="PAS_3"/>
    <property type="match status" value="1"/>
</dbReference>
<dbReference type="GO" id="GO:0009927">
    <property type="term" value="F:histidine phosphotransfer kinase activity"/>
    <property type="evidence" value="ECO:0007669"/>
    <property type="project" value="TreeGrafter"/>
</dbReference>
<dbReference type="PROSITE" id="PS50112">
    <property type="entry name" value="PAS"/>
    <property type="match status" value="3"/>
</dbReference>
<keyword evidence="9" id="KW-0067">ATP-binding</keyword>
<evidence type="ECO:0000256" key="1">
    <source>
        <dbReference type="ARBA" id="ARBA00000085"/>
    </source>
</evidence>
<dbReference type="PRINTS" id="PR00344">
    <property type="entry name" value="BCTRLSENSOR"/>
</dbReference>
<dbReference type="Pfam" id="PF13426">
    <property type="entry name" value="PAS_9"/>
    <property type="match status" value="1"/>
</dbReference>
<dbReference type="SUPFAM" id="SSF55874">
    <property type="entry name" value="ATPase domain of HSP90 chaperone/DNA topoisomerase II/histidine kinase"/>
    <property type="match status" value="1"/>
</dbReference>
<dbReference type="Gene3D" id="1.10.287.130">
    <property type="match status" value="1"/>
</dbReference>
<evidence type="ECO:0000256" key="4">
    <source>
        <dbReference type="ARBA" id="ARBA00022475"/>
    </source>
</evidence>
<dbReference type="Proteomes" id="UP000231019">
    <property type="component" value="Unassembled WGS sequence"/>
</dbReference>
<dbReference type="PROSITE" id="PS50110">
    <property type="entry name" value="RESPONSE_REGULATORY"/>
    <property type="match status" value="1"/>
</dbReference>
<evidence type="ECO:0000256" key="2">
    <source>
        <dbReference type="ARBA" id="ARBA00004236"/>
    </source>
</evidence>
<dbReference type="Gene3D" id="3.40.50.2300">
    <property type="match status" value="1"/>
</dbReference>
<keyword evidence="8" id="KW-0418">Kinase</keyword>
<evidence type="ECO:0000313" key="18">
    <source>
        <dbReference type="Proteomes" id="UP000231019"/>
    </source>
</evidence>
<comment type="caution">
    <text evidence="17">The sequence shown here is derived from an EMBL/GenBank/DDBJ whole genome shotgun (WGS) entry which is preliminary data.</text>
</comment>
<proteinExistence type="predicted"/>
<dbReference type="FunFam" id="3.30.565.10:FF:000023">
    <property type="entry name" value="PAS domain-containing sensor histidine kinase"/>
    <property type="match status" value="1"/>
</dbReference>
<evidence type="ECO:0000259" key="13">
    <source>
        <dbReference type="PROSITE" id="PS50109"/>
    </source>
</evidence>
<dbReference type="CDD" id="cd00130">
    <property type="entry name" value="PAS"/>
    <property type="match status" value="3"/>
</dbReference>
<keyword evidence="6" id="KW-0808">Transferase</keyword>
<evidence type="ECO:0000259" key="16">
    <source>
        <dbReference type="PROSITE" id="PS50113"/>
    </source>
</evidence>
<feature type="domain" description="PAC" evidence="16">
    <location>
        <begin position="381"/>
        <end position="433"/>
    </location>
</feature>
<dbReference type="InterPro" id="IPR003661">
    <property type="entry name" value="HisK_dim/P_dom"/>
</dbReference>
<dbReference type="SUPFAM" id="SSF52172">
    <property type="entry name" value="CheY-like"/>
    <property type="match status" value="1"/>
</dbReference>
<dbReference type="InterPro" id="IPR036097">
    <property type="entry name" value="HisK_dim/P_sf"/>
</dbReference>
<dbReference type="AlphaFoldDB" id="A0A2M7G2I6"/>
<evidence type="ECO:0000259" key="14">
    <source>
        <dbReference type="PROSITE" id="PS50110"/>
    </source>
</evidence>
<evidence type="ECO:0000256" key="10">
    <source>
        <dbReference type="ARBA" id="ARBA00023012"/>
    </source>
</evidence>
<protein>
    <recommendedName>
        <fullName evidence="3">histidine kinase</fullName>
        <ecNumber evidence="3">2.7.13.3</ecNumber>
    </recommendedName>
</protein>
<evidence type="ECO:0000256" key="3">
    <source>
        <dbReference type="ARBA" id="ARBA00012438"/>
    </source>
</evidence>
<keyword evidence="4" id="KW-1003">Cell membrane</keyword>
<feature type="domain" description="PAC" evidence="16">
    <location>
        <begin position="248"/>
        <end position="302"/>
    </location>
</feature>
<dbReference type="InterPro" id="IPR001789">
    <property type="entry name" value="Sig_transdc_resp-reg_receiver"/>
</dbReference>
<dbReference type="InterPro" id="IPR000700">
    <property type="entry name" value="PAS-assoc_C"/>
</dbReference>
<dbReference type="InterPro" id="IPR011006">
    <property type="entry name" value="CheY-like_superfamily"/>
</dbReference>
<sequence>MNFSLNISQKINAYFQGQLSEVELMADDDLAEFLQVLQKEVQYPFSLSSGFNLPPHGLLKGLHVSGLPLLVTDTSGTIQYANPAFEKMTGYALTEILGKNPRIFQSGLTDQTIYQKLWEYLERGDLWQGELLNRKKNGQLYWEWAFIVPIKDAQGRSSHYLAVKQEITERKRLESEWRYQAILLNSLSDAVLSVDLEMTVLSWNQAAEQLYGWSSDEAIGQNWLELQPNCVFTGTSRDDVLQAVLKAGAWSGRVTQAHRMGAEIPVLVTCSQLQNSQGEVVGLVIINRDLSQHEALLNALQTSQERFFQVTNTLQEMVFCYDMGSQKTSYLNHAAEQLSGIPFGQLEQNFLIWQKYLHPEDLPGFRESFQNYLTKNPTGVWEYEFRFIRPDQRMVWFSSSARVNLNAEGQPIEIWGITKDITLRKKIEAELIQSEKFAYGILNALGAHICVLDRLGNVIMTNEAWDAFSKFNQGEHDYLGWNYLDVCKKATLNQAAEAQAVFNGIKDVLSGEKNAFVMEYPCHSPAEKRWFQIQVHQLDQDDEGRIVIFHQNITPQKQAQENLRLFNEDLEAEVALRTEALNKSLLETKELNQQLILANQMKDTFLANMSHELRTPLTGILGMSDLLSQQVLGGLNPKQLNSVNTIRNSGQHLLNLINDILDLSKVQAGKLELHPEEILLSNLGQEVLSLMRPLADDKNICLELQIEPFDLKVWADLRSLKQILINLLSNAVKFTPDSGKVGLHVKLAGRNVLLMIQDTGIGIAAEDLDKLFQPFVQIDSGFSRKYAGTGLGLSLVHELVAAHGGRIEVSSRLEKGSCFSVYLPGNEKTEDQESEHSEALFTQSDYSAQAKEGRPLLLLVDDNPVNIEVIRSFLEYFDFQVCTQTSPHQALTWLESHRPHLILMDIQMPEMSGIEVVQAFRQFENPDLLNTPVIALTSLAMAGDQERILKEGFDDYLSKPVDFKLLCSKIMHHLKEPHKGERA</sequence>
<dbReference type="EMBL" id="PFFQ01000041">
    <property type="protein sequence ID" value="PIW16017.1"/>
    <property type="molecule type" value="Genomic_DNA"/>
</dbReference>
<dbReference type="CDD" id="cd16922">
    <property type="entry name" value="HATPase_EvgS-ArcB-TorS-like"/>
    <property type="match status" value="1"/>
</dbReference>
<dbReference type="PANTHER" id="PTHR43047">
    <property type="entry name" value="TWO-COMPONENT HISTIDINE PROTEIN KINASE"/>
    <property type="match status" value="1"/>
</dbReference>
<organism evidence="17 18">
    <name type="scientific">bacterium (Candidatus Blackallbacteria) CG17_big_fil_post_rev_8_21_14_2_50_48_46</name>
    <dbReference type="NCBI Taxonomy" id="2014261"/>
    <lineage>
        <taxon>Bacteria</taxon>
        <taxon>Candidatus Blackallbacteria</taxon>
    </lineage>
</organism>
<comment type="catalytic activity">
    <reaction evidence="1">
        <text>ATP + protein L-histidine = ADP + protein N-phospho-L-histidine.</text>
        <dbReference type="EC" id="2.7.13.3"/>
    </reaction>
</comment>
<dbReference type="SMART" id="SM00388">
    <property type="entry name" value="HisKA"/>
    <property type="match status" value="1"/>
</dbReference>
<evidence type="ECO:0000256" key="11">
    <source>
        <dbReference type="ARBA" id="ARBA00023136"/>
    </source>
</evidence>
<keyword evidence="10" id="KW-0902">Two-component regulatory system</keyword>
<dbReference type="GO" id="GO:0000155">
    <property type="term" value="F:phosphorelay sensor kinase activity"/>
    <property type="evidence" value="ECO:0007669"/>
    <property type="project" value="InterPro"/>
</dbReference>
<keyword evidence="5 12" id="KW-0597">Phosphoprotein</keyword>
<dbReference type="SMART" id="SM00387">
    <property type="entry name" value="HATPase_c"/>
    <property type="match status" value="1"/>
</dbReference>
<keyword evidence="7" id="KW-0547">Nucleotide-binding</keyword>
<gene>
    <name evidence="17" type="ORF">COW36_15000</name>
</gene>
<dbReference type="SMART" id="SM00091">
    <property type="entry name" value="PAS"/>
    <property type="match status" value="4"/>
</dbReference>
<evidence type="ECO:0000313" key="17">
    <source>
        <dbReference type="EMBL" id="PIW16017.1"/>
    </source>
</evidence>
<feature type="domain" description="PAC" evidence="16">
    <location>
        <begin position="125"/>
        <end position="179"/>
    </location>
</feature>
<dbReference type="Pfam" id="PF00512">
    <property type="entry name" value="HisKA"/>
    <property type="match status" value="1"/>
</dbReference>
<dbReference type="SMART" id="SM00086">
    <property type="entry name" value="PAC"/>
    <property type="match status" value="3"/>
</dbReference>
<feature type="modified residue" description="4-aspartylphosphate" evidence="12">
    <location>
        <position position="905"/>
    </location>
</feature>
<evidence type="ECO:0000259" key="15">
    <source>
        <dbReference type="PROSITE" id="PS50112"/>
    </source>
</evidence>
<dbReference type="SMART" id="SM00448">
    <property type="entry name" value="REC"/>
    <property type="match status" value="1"/>
</dbReference>
<dbReference type="InterPro" id="IPR005467">
    <property type="entry name" value="His_kinase_dom"/>
</dbReference>
<evidence type="ECO:0000256" key="5">
    <source>
        <dbReference type="ARBA" id="ARBA00022553"/>
    </source>
</evidence>
<evidence type="ECO:0000256" key="9">
    <source>
        <dbReference type="ARBA" id="ARBA00022840"/>
    </source>
</evidence>
<feature type="domain" description="PAS" evidence="15">
    <location>
        <begin position="303"/>
        <end position="376"/>
    </location>
</feature>
<dbReference type="FunFam" id="1.10.287.130:FF:000145">
    <property type="entry name" value="Sensory transduction histidine kinase"/>
    <property type="match status" value="1"/>
</dbReference>
<dbReference type="CDD" id="cd00082">
    <property type="entry name" value="HisKA"/>
    <property type="match status" value="1"/>
</dbReference>
<dbReference type="InterPro" id="IPR004358">
    <property type="entry name" value="Sig_transdc_His_kin-like_C"/>
</dbReference>
<reference evidence="17 18" key="1">
    <citation type="submission" date="2017-09" db="EMBL/GenBank/DDBJ databases">
        <title>Depth-based differentiation of microbial function through sediment-hosted aquifers and enrichment of novel symbionts in the deep terrestrial subsurface.</title>
        <authorList>
            <person name="Probst A.J."/>
            <person name="Ladd B."/>
            <person name="Jarett J.K."/>
            <person name="Geller-Mcgrath D.E."/>
            <person name="Sieber C.M."/>
            <person name="Emerson J.B."/>
            <person name="Anantharaman K."/>
            <person name="Thomas B.C."/>
            <person name="Malmstrom R."/>
            <person name="Stieglmeier M."/>
            <person name="Klingl A."/>
            <person name="Woyke T."/>
            <person name="Ryan C.M."/>
            <person name="Banfield J.F."/>
        </authorList>
    </citation>
    <scope>NUCLEOTIDE SEQUENCE [LARGE SCALE GENOMIC DNA]</scope>
    <source>
        <strain evidence="17">CG17_big_fil_post_rev_8_21_14_2_50_48_46</strain>
    </source>
</reference>
<evidence type="ECO:0000256" key="12">
    <source>
        <dbReference type="PROSITE-ProRule" id="PRU00169"/>
    </source>
</evidence>
<accession>A0A2M7G2I6</accession>
<dbReference type="InterPro" id="IPR000014">
    <property type="entry name" value="PAS"/>
</dbReference>
<dbReference type="GO" id="GO:0005524">
    <property type="term" value="F:ATP binding"/>
    <property type="evidence" value="ECO:0007669"/>
    <property type="project" value="UniProtKB-KW"/>
</dbReference>
<dbReference type="SUPFAM" id="SSF47384">
    <property type="entry name" value="Homodimeric domain of signal transducing histidine kinase"/>
    <property type="match status" value="1"/>
</dbReference>
<feature type="domain" description="PAS" evidence="15">
    <location>
        <begin position="183"/>
        <end position="224"/>
    </location>
</feature>
<feature type="domain" description="PAS" evidence="15">
    <location>
        <begin position="68"/>
        <end position="100"/>
    </location>
</feature>
<dbReference type="EC" id="2.7.13.3" evidence="3"/>
<dbReference type="SUPFAM" id="SSF55785">
    <property type="entry name" value="PYP-like sensor domain (PAS domain)"/>
    <property type="match status" value="4"/>
</dbReference>
<name>A0A2M7G2I6_9BACT</name>
<dbReference type="GO" id="GO:0005886">
    <property type="term" value="C:plasma membrane"/>
    <property type="evidence" value="ECO:0007669"/>
    <property type="project" value="UniProtKB-SubCell"/>
</dbReference>
<comment type="subcellular location">
    <subcellularLocation>
        <location evidence="2">Cell membrane</location>
    </subcellularLocation>
</comment>
<dbReference type="Gene3D" id="3.30.450.20">
    <property type="entry name" value="PAS domain"/>
    <property type="match status" value="4"/>
</dbReference>
<dbReference type="InterPro" id="IPR013655">
    <property type="entry name" value="PAS_fold_3"/>
</dbReference>
<keyword evidence="11" id="KW-0472">Membrane</keyword>